<proteinExistence type="predicted"/>
<comment type="caution">
    <text evidence="2">The sequence shown here is derived from an EMBL/GenBank/DDBJ whole genome shotgun (WGS) entry which is preliminary data.</text>
</comment>
<accession>A0A4Z2J221</accession>
<protein>
    <submittedName>
        <fullName evidence="2">Uncharacterized protein</fullName>
    </submittedName>
</protein>
<dbReference type="EMBL" id="SRLO01000030">
    <property type="protein sequence ID" value="TNN83884.1"/>
    <property type="molecule type" value="Genomic_DNA"/>
</dbReference>
<dbReference type="AlphaFoldDB" id="A0A4Z2J221"/>
<name>A0A4Z2J221_9TELE</name>
<keyword evidence="3" id="KW-1185">Reference proteome</keyword>
<feature type="region of interest" description="Disordered" evidence="1">
    <location>
        <begin position="24"/>
        <end position="57"/>
    </location>
</feature>
<evidence type="ECO:0000313" key="3">
    <source>
        <dbReference type="Proteomes" id="UP000314294"/>
    </source>
</evidence>
<reference evidence="2 3" key="1">
    <citation type="submission" date="2019-03" db="EMBL/GenBank/DDBJ databases">
        <title>First draft genome of Liparis tanakae, snailfish: a comprehensive survey of snailfish specific genes.</title>
        <authorList>
            <person name="Kim W."/>
            <person name="Song I."/>
            <person name="Jeong J.-H."/>
            <person name="Kim D."/>
            <person name="Kim S."/>
            <person name="Ryu S."/>
            <person name="Song J.Y."/>
            <person name="Lee S.K."/>
        </authorList>
    </citation>
    <scope>NUCLEOTIDE SEQUENCE [LARGE SCALE GENOMIC DNA]</scope>
    <source>
        <tissue evidence="2">Muscle</tissue>
    </source>
</reference>
<gene>
    <name evidence="2" type="ORF">EYF80_005755</name>
</gene>
<organism evidence="2 3">
    <name type="scientific">Liparis tanakae</name>
    <name type="common">Tanaka's snailfish</name>
    <dbReference type="NCBI Taxonomy" id="230148"/>
    <lineage>
        <taxon>Eukaryota</taxon>
        <taxon>Metazoa</taxon>
        <taxon>Chordata</taxon>
        <taxon>Craniata</taxon>
        <taxon>Vertebrata</taxon>
        <taxon>Euteleostomi</taxon>
        <taxon>Actinopterygii</taxon>
        <taxon>Neopterygii</taxon>
        <taxon>Teleostei</taxon>
        <taxon>Neoteleostei</taxon>
        <taxon>Acanthomorphata</taxon>
        <taxon>Eupercaria</taxon>
        <taxon>Perciformes</taxon>
        <taxon>Cottioidei</taxon>
        <taxon>Cottales</taxon>
        <taxon>Liparidae</taxon>
        <taxon>Liparis</taxon>
    </lineage>
</organism>
<dbReference type="Proteomes" id="UP000314294">
    <property type="component" value="Unassembled WGS sequence"/>
</dbReference>
<evidence type="ECO:0000313" key="2">
    <source>
        <dbReference type="EMBL" id="TNN83884.1"/>
    </source>
</evidence>
<sequence length="159" mass="17888">MQREPSRSLGETRAVTAHIKPAAPIHHQTSHHTSNFPPLRLSMTSGNLSRTNGEPRLNKDSRTMCECSKEPNFPTCKVTIHLIHLPFCIRVLCSSHDLFAISQVETQTVKTRGPWSISPIGETAQPQGSGMQENLVRIGNIPKWEIMLQNESVMRLREQ</sequence>
<feature type="compositionally biased region" description="Polar residues" evidence="1">
    <location>
        <begin position="31"/>
        <end position="52"/>
    </location>
</feature>
<evidence type="ECO:0000256" key="1">
    <source>
        <dbReference type="SAM" id="MobiDB-lite"/>
    </source>
</evidence>